<dbReference type="AlphaFoldDB" id="A0A4U8UH51"/>
<evidence type="ECO:0000313" key="2">
    <source>
        <dbReference type="Proteomes" id="UP000298663"/>
    </source>
</evidence>
<accession>A0A4U8UH51</accession>
<reference evidence="1 2" key="2">
    <citation type="journal article" date="2019" name="G3 (Bethesda)">
        <title>Hybrid Assembly of the Genome of the Entomopathogenic Nematode Steinernema carpocapsae Identifies the X-Chromosome.</title>
        <authorList>
            <person name="Serra L."/>
            <person name="Macchietto M."/>
            <person name="Macias-Munoz A."/>
            <person name="McGill C.J."/>
            <person name="Rodriguez I.M."/>
            <person name="Rodriguez B."/>
            <person name="Murad R."/>
            <person name="Mortazavi A."/>
        </authorList>
    </citation>
    <scope>NUCLEOTIDE SEQUENCE [LARGE SCALE GENOMIC DNA]</scope>
    <source>
        <strain evidence="1 2">ALL</strain>
    </source>
</reference>
<evidence type="ECO:0000313" key="1">
    <source>
        <dbReference type="EMBL" id="TMS32272.1"/>
    </source>
</evidence>
<gene>
    <name evidence="1" type="ORF">L596_000137</name>
</gene>
<reference evidence="1 2" key="1">
    <citation type="journal article" date="2015" name="Genome Biol.">
        <title>Comparative genomics of Steinernema reveals deeply conserved gene regulatory networks.</title>
        <authorList>
            <person name="Dillman A.R."/>
            <person name="Macchietto M."/>
            <person name="Porter C.F."/>
            <person name="Rogers A."/>
            <person name="Williams B."/>
            <person name="Antoshechkin I."/>
            <person name="Lee M.M."/>
            <person name="Goodwin Z."/>
            <person name="Lu X."/>
            <person name="Lewis E.E."/>
            <person name="Goodrich-Blair H."/>
            <person name="Stock S.P."/>
            <person name="Adams B.J."/>
            <person name="Sternberg P.W."/>
            <person name="Mortazavi A."/>
        </authorList>
    </citation>
    <scope>NUCLEOTIDE SEQUENCE [LARGE SCALE GENOMIC DNA]</scope>
    <source>
        <strain evidence="1 2">ALL</strain>
    </source>
</reference>
<dbReference type="EMBL" id="AZBU02000001">
    <property type="protein sequence ID" value="TMS32272.1"/>
    <property type="molecule type" value="Genomic_DNA"/>
</dbReference>
<proteinExistence type="predicted"/>
<organism evidence="1 2">
    <name type="scientific">Steinernema carpocapsae</name>
    <name type="common">Entomopathogenic nematode</name>
    <dbReference type="NCBI Taxonomy" id="34508"/>
    <lineage>
        <taxon>Eukaryota</taxon>
        <taxon>Metazoa</taxon>
        <taxon>Ecdysozoa</taxon>
        <taxon>Nematoda</taxon>
        <taxon>Chromadorea</taxon>
        <taxon>Rhabditida</taxon>
        <taxon>Tylenchina</taxon>
        <taxon>Panagrolaimomorpha</taxon>
        <taxon>Strongyloidoidea</taxon>
        <taxon>Steinernematidae</taxon>
        <taxon>Steinernema</taxon>
    </lineage>
</organism>
<keyword evidence="2" id="KW-1185">Reference proteome</keyword>
<protein>
    <submittedName>
        <fullName evidence="1">Uncharacterized protein</fullName>
    </submittedName>
</protein>
<name>A0A4U8UH51_STECR</name>
<comment type="caution">
    <text evidence="1">The sequence shown here is derived from an EMBL/GenBank/DDBJ whole genome shotgun (WGS) entry which is preliminary data.</text>
</comment>
<sequence>MFRTLARFSAHRYVRPPEAAIQWMDCQKGKKEIAFVGRLGQNLLDQIKAHMNSHVHSEREISFSTTRYILDLCIEDVEDCDWDLIVSVEHREHVRAISVFTHPVTDRARRPSLEWVNLHPYSVYSSSRVGLVPQYNRRM</sequence>
<dbReference type="Proteomes" id="UP000298663">
    <property type="component" value="Unassembled WGS sequence"/>
</dbReference>